<dbReference type="InterPro" id="IPR018712">
    <property type="entry name" value="Tle1-like_cat"/>
</dbReference>
<organism evidence="3 4">
    <name type="scientific">Lachnellula suecica</name>
    <dbReference type="NCBI Taxonomy" id="602035"/>
    <lineage>
        <taxon>Eukaryota</taxon>
        <taxon>Fungi</taxon>
        <taxon>Dikarya</taxon>
        <taxon>Ascomycota</taxon>
        <taxon>Pezizomycotina</taxon>
        <taxon>Leotiomycetes</taxon>
        <taxon>Helotiales</taxon>
        <taxon>Lachnaceae</taxon>
        <taxon>Lachnellula</taxon>
    </lineage>
</organism>
<evidence type="ECO:0000313" key="4">
    <source>
        <dbReference type="Proteomes" id="UP000469558"/>
    </source>
</evidence>
<dbReference type="SUPFAM" id="SSF53474">
    <property type="entry name" value="alpha/beta-Hydrolases"/>
    <property type="match status" value="1"/>
</dbReference>
<protein>
    <recommendedName>
        <fullName evidence="2">T6SS Phospholipase effector Tle1-like catalytic domain-containing protein</fullName>
    </recommendedName>
</protein>
<keyword evidence="4" id="KW-1185">Reference proteome</keyword>
<dbReference type="PANTHER" id="PTHR33840">
    <property type="match status" value="1"/>
</dbReference>
<dbReference type="Pfam" id="PF09994">
    <property type="entry name" value="T6SS_Tle1-like_cat"/>
    <property type="match status" value="1"/>
</dbReference>
<evidence type="ECO:0000256" key="1">
    <source>
        <dbReference type="SAM" id="MobiDB-lite"/>
    </source>
</evidence>
<evidence type="ECO:0000259" key="2">
    <source>
        <dbReference type="Pfam" id="PF09994"/>
    </source>
</evidence>
<dbReference type="AlphaFoldDB" id="A0A8T9C9J5"/>
<feature type="region of interest" description="Disordered" evidence="1">
    <location>
        <begin position="301"/>
        <end position="327"/>
    </location>
</feature>
<comment type="caution">
    <text evidence="3">The sequence shown here is derived from an EMBL/GenBank/DDBJ whole genome shotgun (WGS) entry which is preliminary data.</text>
</comment>
<feature type="domain" description="T6SS Phospholipase effector Tle1-like catalytic" evidence="2">
    <location>
        <begin position="59"/>
        <end position="403"/>
    </location>
</feature>
<proteinExistence type="predicted"/>
<sequence>MNGHIAQGPWRPKSYPAQTWTKEDARSQSTLSQEPEQPLKLPSTIRAVQDSRARYTRGRTLIICLDGTGDKFDSDNSNVVNFVACLKKDDPSQVTYYQSGIGTYDGHGMSKGFSAGIDMAVGSGLGVHIKDAYKFLMQNYHEGDKICLLGFSRGSYTVRCLAGMLHKVGLLPAHNVAQINFAYEFYKNDTPEGWKMSGEFKKTFCINVEVYFVGVWDCVAAVGFIPRKLPFSKSPTNTIGYFRHAMSLDEHRAKFKVCQYQHQDPAADVRQTVDKTPKAKIKAEKNKGVGRLGRLFSSCFGSEPSTASDSGVEKRLSGSSTSSNNHLQKLEQDLKNLDEKKDFELDKLMLEFDKINHSGHKHRQTDALEVWFMGCHADVGGGAVANEERHMLSRIPLRWMIRQCFECNTGILFDTAPLAETGMDLPTVWPVYKTPKPPVVGPSPAMVEQYENGALPPLHRRSTALGVHKKEKKADDVDIVDELKTARVDKYWEDEKRRLEVDLDLLPEQVEDHFDAMARINDQLVDAKGWWILEAWPVKVRLQKKSTEEWEKVVRMNLGRYRAIRELEPKMHWTVQLRQTDKGYKIQNRVDKDAVWQIAA</sequence>
<name>A0A8T9C9J5_9HELO</name>
<gene>
    <name evidence="3" type="primary">YEL023C_4</name>
    <name evidence="3" type="ORF">LSUE1_G002515</name>
</gene>
<feature type="region of interest" description="Disordered" evidence="1">
    <location>
        <begin position="1"/>
        <end position="41"/>
    </location>
</feature>
<dbReference type="InterPro" id="IPR029058">
    <property type="entry name" value="AB_hydrolase_fold"/>
</dbReference>
<dbReference type="PANTHER" id="PTHR33840:SF1">
    <property type="entry name" value="TLE1 PHOSPHOLIPASE DOMAIN-CONTAINING PROTEIN"/>
    <property type="match status" value="1"/>
</dbReference>
<feature type="compositionally biased region" description="Polar residues" evidence="1">
    <location>
        <begin position="317"/>
        <end position="327"/>
    </location>
</feature>
<dbReference type="EMBL" id="QGMK01000426">
    <property type="protein sequence ID" value="TVY81762.1"/>
    <property type="molecule type" value="Genomic_DNA"/>
</dbReference>
<accession>A0A8T9C9J5</accession>
<dbReference type="Proteomes" id="UP000469558">
    <property type="component" value="Unassembled WGS sequence"/>
</dbReference>
<evidence type="ECO:0000313" key="3">
    <source>
        <dbReference type="EMBL" id="TVY81762.1"/>
    </source>
</evidence>
<reference evidence="3 4" key="1">
    <citation type="submission" date="2018-05" db="EMBL/GenBank/DDBJ databases">
        <title>Genome sequencing and assembly of the regulated plant pathogen Lachnellula willkommii and related sister species for the development of diagnostic species identification markers.</title>
        <authorList>
            <person name="Giroux E."/>
            <person name="Bilodeau G."/>
        </authorList>
    </citation>
    <scope>NUCLEOTIDE SEQUENCE [LARGE SCALE GENOMIC DNA]</scope>
    <source>
        <strain evidence="3 4">CBS 268.59</strain>
    </source>
</reference>
<dbReference type="OrthoDB" id="3162439at2759"/>